<dbReference type="OrthoDB" id="3205170at2759"/>
<dbReference type="EMBL" id="JAACJO010000007">
    <property type="protein sequence ID" value="KAF5356272.1"/>
    <property type="molecule type" value="Genomic_DNA"/>
</dbReference>
<organism evidence="1 2">
    <name type="scientific">Leucocoprinus leucothites</name>
    <dbReference type="NCBI Taxonomy" id="201217"/>
    <lineage>
        <taxon>Eukaryota</taxon>
        <taxon>Fungi</taxon>
        <taxon>Dikarya</taxon>
        <taxon>Basidiomycota</taxon>
        <taxon>Agaricomycotina</taxon>
        <taxon>Agaricomycetes</taxon>
        <taxon>Agaricomycetidae</taxon>
        <taxon>Agaricales</taxon>
        <taxon>Agaricineae</taxon>
        <taxon>Agaricaceae</taxon>
        <taxon>Leucocoprinus</taxon>
    </lineage>
</organism>
<evidence type="ECO:0000313" key="1">
    <source>
        <dbReference type="EMBL" id="KAF5356272.1"/>
    </source>
</evidence>
<keyword evidence="2" id="KW-1185">Reference proteome</keyword>
<dbReference type="AlphaFoldDB" id="A0A8H5DBX7"/>
<sequence>MPQYMTGKARSTRSQYNLGNQKLALRAATPEELEQWSDASSDSSYFSDDLIDLNDSRPYVFEKCERAWVRTTKGTWCLGNVTNSPPRVGLTRDGEGLFYSVIFTLGGARMKKCFAPLNGEIKPDTEEIRDLLKTYGWLED</sequence>
<comment type="caution">
    <text evidence="1">The sequence shown here is derived from an EMBL/GenBank/DDBJ whole genome shotgun (WGS) entry which is preliminary data.</text>
</comment>
<proteinExistence type="predicted"/>
<accession>A0A8H5DBX7</accession>
<gene>
    <name evidence="1" type="ORF">D9756_004363</name>
</gene>
<evidence type="ECO:0000313" key="2">
    <source>
        <dbReference type="Proteomes" id="UP000559027"/>
    </source>
</evidence>
<protein>
    <submittedName>
        <fullName evidence="1">Uncharacterized protein</fullName>
    </submittedName>
</protein>
<name>A0A8H5DBX7_9AGAR</name>
<dbReference type="Proteomes" id="UP000559027">
    <property type="component" value="Unassembled WGS sequence"/>
</dbReference>
<reference evidence="1 2" key="1">
    <citation type="journal article" date="2020" name="ISME J.">
        <title>Uncovering the hidden diversity of litter-decomposition mechanisms in mushroom-forming fungi.</title>
        <authorList>
            <person name="Floudas D."/>
            <person name="Bentzer J."/>
            <person name="Ahren D."/>
            <person name="Johansson T."/>
            <person name="Persson P."/>
            <person name="Tunlid A."/>
        </authorList>
    </citation>
    <scope>NUCLEOTIDE SEQUENCE [LARGE SCALE GENOMIC DNA]</scope>
    <source>
        <strain evidence="1 2">CBS 146.42</strain>
    </source>
</reference>